<dbReference type="Proteomes" id="UP001519342">
    <property type="component" value="Unassembled WGS sequence"/>
</dbReference>
<feature type="binding site" evidence="7">
    <location>
        <position position="470"/>
    </location>
    <ligand>
        <name>deamido-NAD(+)</name>
        <dbReference type="ChEBI" id="CHEBI:58437"/>
        <note>ligand shared between two neighboring subunits</note>
    </ligand>
</feature>
<dbReference type="Gene3D" id="3.60.110.10">
    <property type="entry name" value="Carbon-nitrogen hydrolase"/>
    <property type="match status" value="1"/>
</dbReference>
<keyword evidence="6 7" id="KW-0520">NAD</keyword>
<evidence type="ECO:0000256" key="9">
    <source>
        <dbReference type="RuleBase" id="RU003811"/>
    </source>
</evidence>
<evidence type="ECO:0000256" key="6">
    <source>
        <dbReference type="ARBA" id="ARBA00023027"/>
    </source>
</evidence>
<feature type="active site" description="Nucleophile; for glutaminase activity" evidence="7">
    <location>
        <position position="172"/>
    </location>
</feature>
<evidence type="ECO:0000256" key="8">
    <source>
        <dbReference type="PIRNR" id="PIRNR006630"/>
    </source>
</evidence>
<dbReference type="PANTHER" id="PTHR23090">
    <property type="entry name" value="NH 3 /GLUTAMINE-DEPENDENT NAD + SYNTHETASE"/>
    <property type="match status" value="1"/>
</dbReference>
<comment type="pathway">
    <text evidence="1 7 8">Cofactor biosynthesis; NAD(+) biosynthesis; NAD(+) from deamido-NAD(+) (L-Gln route): step 1/1.</text>
</comment>
<evidence type="ECO:0000259" key="10">
    <source>
        <dbReference type="PROSITE" id="PS50263"/>
    </source>
</evidence>
<dbReference type="InterPro" id="IPR003010">
    <property type="entry name" value="C-N_Hydrolase"/>
</dbReference>
<feature type="domain" description="CN hydrolase" evidence="10">
    <location>
        <begin position="8"/>
        <end position="271"/>
    </location>
</feature>
<feature type="binding site" evidence="7">
    <location>
        <position position="205"/>
    </location>
    <ligand>
        <name>L-glutamine</name>
        <dbReference type="ChEBI" id="CHEBI:58359"/>
    </ligand>
</feature>
<evidence type="ECO:0000256" key="7">
    <source>
        <dbReference type="HAMAP-Rule" id="MF_02090"/>
    </source>
</evidence>
<feature type="binding site" evidence="7">
    <location>
        <position position="603"/>
    </location>
    <ligand>
        <name>deamido-NAD(+)</name>
        <dbReference type="ChEBI" id="CHEBI:58437"/>
        <note>ligand shared between two neighboring subunits</note>
    </ligand>
</feature>
<accession>A0ABS4GCP0</accession>
<evidence type="ECO:0000313" key="11">
    <source>
        <dbReference type="EMBL" id="MBP1925434.1"/>
    </source>
</evidence>
<dbReference type="InterPro" id="IPR014729">
    <property type="entry name" value="Rossmann-like_a/b/a_fold"/>
</dbReference>
<dbReference type="PANTHER" id="PTHR23090:SF9">
    <property type="entry name" value="GLUTAMINE-DEPENDENT NAD(+) SYNTHETASE"/>
    <property type="match status" value="1"/>
</dbReference>
<feature type="binding site" evidence="7">
    <location>
        <position position="465"/>
    </location>
    <ligand>
        <name>ATP</name>
        <dbReference type="ChEBI" id="CHEBI:30616"/>
    </ligand>
</feature>
<dbReference type="GO" id="GO:0003952">
    <property type="term" value="F:NAD+ synthase (glutamine-hydrolyzing) activity"/>
    <property type="evidence" value="ECO:0007669"/>
    <property type="project" value="UniProtKB-EC"/>
</dbReference>
<feature type="binding site" evidence="7">
    <location>
        <begin position="475"/>
        <end position="478"/>
    </location>
    <ligand>
        <name>deamido-NAD(+)</name>
        <dbReference type="ChEBI" id="CHEBI:58437"/>
        <note>ligand shared between two neighboring subunits</note>
    </ligand>
</feature>
<dbReference type="SUPFAM" id="SSF52402">
    <property type="entry name" value="Adenine nucleotide alpha hydrolases-like"/>
    <property type="match status" value="1"/>
</dbReference>
<reference evidence="11 12" key="1">
    <citation type="submission" date="2021-03" db="EMBL/GenBank/DDBJ databases">
        <title>Genomic Encyclopedia of Type Strains, Phase IV (KMG-IV): sequencing the most valuable type-strain genomes for metagenomic binning, comparative biology and taxonomic classification.</title>
        <authorList>
            <person name="Goeker M."/>
        </authorList>
    </citation>
    <scope>NUCLEOTIDE SEQUENCE [LARGE SCALE GENOMIC DNA]</scope>
    <source>
        <strain evidence="11 12">DSM 24004</strain>
    </source>
</reference>
<keyword evidence="4 7" id="KW-0547">Nucleotide-binding</keyword>
<evidence type="ECO:0000256" key="5">
    <source>
        <dbReference type="ARBA" id="ARBA00022840"/>
    </source>
</evidence>
<dbReference type="NCBIfam" id="TIGR00552">
    <property type="entry name" value="nadE"/>
    <property type="match status" value="1"/>
</dbReference>
<dbReference type="Pfam" id="PF02540">
    <property type="entry name" value="NAD_synthase"/>
    <property type="match status" value="1"/>
</dbReference>
<comment type="catalytic activity">
    <reaction evidence="7 8">
        <text>deamido-NAD(+) + L-glutamine + ATP + H2O = L-glutamate + AMP + diphosphate + NAD(+) + H(+)</text>
        <dbReference type="Rhea" id="RHEA:24384"/>
        <dbReference type="ChEBI" id="CHEBI:15377"/>
        <dbReference type="ChEBI" id="CHEBI:15378"/>
        <dbReference type="ChEBI" id="CHEBI:29985"/>
        <dbReference type="ChEBI" id="CHEBI:30616"/>
        <dbReference type="ChEBI" id="CHEBI:33019"/>
        <dbReference type="ChEBI" id="CHEBI:57540"/>
        <dbReference type="ChEBI" id="CHEBI:58359"/>
        <dbReference type="ChEBI" id="CHEBI:58437"/>
        <dbReference type="ChEBI" id="CHEBI:456215"/>
        <dbReference type="EC" id="6.3.5.1"/>
    </reaction>
</comment>
<dbReference type="Pfam" id="PF00795">
    <property type="entry name" value="CN_hydrolase"/>
    <property type="match status" value="1"/>
</dbReference>
<evidence type="ECO:0000256" key="1">
    <source>
        <dbReference type="ARBA" id="ARBA00005188"/>
    </source>
</evidence>
<evidence type="ECO:0000256" key="2">
    <source>
        <dbReference type="ARBA" id="ARBA00007145"/>
    </source>
</evidence>
<keyword evidence="3 7" id="KW-0436">Ligase</keyword>
<name>A0ABS4GCP0_9FIRM</name>
<comment type="function">
    <text evidence="7">Catalyzes the ATP-dependent amidation of deamido-NAD to form NAD. Uses L-glutamine as a nitrogen source.</text>
</comment>
<dbReference type="NCBIfam" id="NF002730">
    <property type="entry name" value="PRK02628.1"/>
    <property type="match status" value="1"/>
</dbReference>
<keyword evidence="5 7" id="KW-0067">ATP-binding</keyword>
<feature type="binding site" evidence="7">
    <location>
        <position position="199"/>
    </location>
    <ligand>
        <name>L-glutamine</name>
        <dbReference type="ChEBI" id="CHEBI:58359"/>
    </ligand>
</feature>
<dbReference type="HAMAP" id="MF_02090">
    <property type="entry name" value="NadE_glutamine_dep"/>
    <property type="match status" value="1"/>
</dbReference>
<feature type="binding site" evidence="7">
    <location>
        <position position="123"/>
    </location>
    <ligand>
        <name>L-glutamine</name>
        <dbReference type="ChEBI" id="CHEBI:58359"/>
    </ligand>
</feature>
<dbReference type="EC" id="6.3.5.1" evidence="7 8"/>
<comment type="similarity">
    <text evidence="9">Belongs to the NAD synthetase family.</text>
</comment>
<dbReference type="Gene3D" id="3.40.50.620">
    <property type="entry name" value="HUPs"/>
    <property type="match status" value="1"/>
</dbReference>
<evidence type="ECO:0000313" key="12">
    <source>
        <dbReference type="Proteomes" id="UP001519342"/>
    </source>
</evidence>
<dbReference type="PROSITE" id="PS50263">
    <property type="entry name" value="CN_HYDROLASE"/>
    <property type="match status" value="1"/>
</dbReference>
<feature type="binding site" evidence="7">
    <location>
        <position position="441"/>
    </location>
    <ligand>
        <name>deamido-NAD(+)</name>
        <dbReference type="ChEBI" id="CHEBI:58437"/>
        <note>ligand shared between two neighboring subunits</note>
    </ligand>
</feature>
<dbReference type="InterPro" id="IPR022310">
    <property type="entry name" value="NAD/GMP_synthase"/>
</dbReference>
<dbReference type="CDD" id="cd00553">
    <property type="entry name" value="NAD_synthase"/>
    <property type="match status" value="1"/>
</dbReference>
<dbReference type="CDD" id="cd07570">
    <property type="entry name" value="GAT_Gln-NAD-synth"/>
    <property type="match status" value="1"/>
</dbReference>
<feature type="active site" description="Proton acceptor; for glutaminase activity" evidence="7">
    <location>
        <position position="48"/>
    </location>
</feature>
<dbReference type="InterPro" id="IPR041856">
    <property type="entry name" value="NAD+_synth_C"/>
</dbReference>
<dbReference type="InterPro" id="IPR003694">
    <property type="entry name" value="NAD_synthase"/>
</dbReference>
<feature type="binding site" evidence="7">
    <location>
        <begin position="355"/>
        <end position="362"/>
    </location>
    <ligand>
        <name>ATP</name>
        <dbReference type="ChEBI" id="CHEBI:30616"/>
    </ligand>
</feature>
<proteinExistence type="inferred from homology"/>
<evidence type="ECO:0000256" key="3">
    <source>
        <dbReference type="ARBA" id="ARBA00022598"/>
    </source>
</evidence>
<gene>
    <name evidence="7" type="primary">nadE</name>
    <name evidence="11" type="ORF">J2Z76_001293</name>
</gene>
<dbReference type="InterPro" id="IPR036526">
    <property type="entry name" value="C-N_Hydrolase_sf"/>
</dbReference>
<protein>
    <recommendedName>
        <fullName evidence="7 8">Glutamine-dependent NAD(+) synthetase</fullName>
        <ecNumber evidence="7 8">6.3.5.1</ecNumber>
    </recommendedName>
    <alternativeName>
        <fullName evidence="7 8">NAD(+) synthase [glutamine-hydrolyzing]</fullName>
    </alternativeName>
</protein>
<dbReference type="InterPro" id="IPR014445">
    <property type="entry name" value="Gln-dep_NAD_synthase"/>
</dbReference>
<dbReference type="RefSeq" id="WP_209511170.1">
    <property type="nucleotide sequence ID" value="NZ_JAGGKS010000003.1"/>
</dbReference>
<sequence length="643" mass="72738">MKKSYEYVRVAVAVPKIKIADTNNNVKEILSIVKNAYLENVKVIVFPELCITGYTCADLFNQKTLIESSEDALNYLLNETKELNILIAVGMPVKADNQLFNCAVLIQNGDILGIVPKTYVPNYNEFYEKRWFASSTSRVSVKINLCGQEIPFSENLLFKDTRSELCIGVDVCEDLWVNIPPSSYHTLYGANLILNPSASNETIGKPDYRRDIVRIQSAKCITSYAYTSAGETESTTDVVFSGHALITENGSILKEERSPEENEMVYADIDIAKLTNERIKFNSFMSRNEERDYQYVEINLGYNENIELKRYIDAKPFVPSDKEERFKRCKEIINIQATGLYQRLSKIGAKKAVIGISGGLDSTLALIVTVEAFKKLKQPLSNIVAVTMPGFGTTDRTYNNAQTLMKELGVTTKEISIKEACILHYKDIGHDINVHDITYENVQARERTQILMDLSNKEGGIVVGTGDLSELALGWCTYNGDQMSMYGVNSSIPKTLVRYLVKWYADEVTTGNIKEALLDVCDTPVSPELLPPDKDGNIQQFTEKTVGSYDLNDFFLFNMLRNGYEPEKIYYLAQIAFKDIYAKELILKTLKNFYKRFFTQQFKRSCMPDGVKVGSVSLSPRGDWRMPSDASYNLWLEKLDNLS</sequence>
<dbReference type="PIRSF" id="PIRSF006630">
    <property type="entry name" value="NADS_GAT"/>
    <property type="match status" value="1"/>
</dbReference>
<dbReference type="Gene3D" id="1.10.10.1140">
    <property type="entry name" value="Glutamine-dependent NAD+ synthetase, C-terminal domain"/>
    <property type="match status" value="1"/>
</dbReference>
<feature type="active site" description="For glutaminase activity" evidence="7">
    <location>
        <position position="117"/>
    </location>
</feature>
<dbReference type="EMBL" id="JAGGKS010000003">
    <property type="protein sequence ID" value="MBP1925434.1"/>
    <property type="molecule type" value="Genomic_DNA"/>
</dbReference>
<keyword evidence="12" id="KW-1185">Reference proteome</keyword>
<dbReference type="SUPFAM" id="SSF56317">
    <property type="entry name" value="Carbon-nitrogen hydrolase"/>
    <property type="match status" value="1"/>
</dbReference>
<comment type="caution">
    <text evidence="11">The sequence shown here is derived from an EMBL/GenBank/DDBJ whole genome shotgun (WGS) entry which is preliminary data.</text>
</comment>
<comment type="similarity">
    <text evidence="2 7 8">In the C-terminal section; belongs to the NAD synthetase family.</text>
</comment>
<organism evidence="11 12">
    <name type="scientific">Sedimentibacter acidaminivorans</name>
    <dbReference type="NCBI Taxonomy" id="913099"/>
    <lineage>
        <taxon>Bacteria</taxon>
        <taxon>Bacillati</taxon>
        <taxon>Bacillota</taxon>
        <taxon>Tissierellia</taxon>
        <taxon>Sedimentibacter</taxon>
    </lineage>
</organism>
<evidence type="ECO:0000256" key="4">
    <source>
        <dbReference type="ARBA" id="ARBA00022741"/>
    </source>
</evidence>